<evidence type="ECO:0000259" key="3">
    <source>
        <dbReference type="Pfam" id="PF13205"/>
    </source>
</evidence>
<dbReference type="OrthoDB" id="9809989at2"/>
<dbReference type="Proteomes" id="UP000182761">
    <property type="component" value="Unassembled WGS sequence"/>
</dbReference>
<evidence type="ECO:0000256" key="2">
    <source>
        <dbReference type="SAM" id="SignalP"/>
    </source>
</evidence>
<feature type="signal peptide" evidence="2">
    <location>
        <begin position="1"/>
        <end position="18"/>
    </location>
</feature>
<feature type="chain" id="PRO_5007049755" evidence="2">
    <location>
        <begin position="19"/>
        <end position="535"/>
    </location>
</feature>
<evidence type="ECO:0000313" key="5">
    <source>
        <dbReference type="Proteomes" id="UP000182761"/>
    </source>
</evidence>
<dbReference type="RefSeq" id="WP_055424852.1">
    <property type="nucleotide sequence ID" value="NZ_FCOR01000002.1"/>
</dbReference>
<dbReference type="Pfam" id="PF13205">
    <property type="entry name" value="Big_5"/>
    <property type="match status" value="1"/>
</dbReference>
<feature type="domain" description="SbsA Ig-like" evidence="3">
    <location>
        <begin position="29"/>
        <end position="133"/>
    </location>
</feature>
<protein>
    <submittedName>
        <fullName evidence="4">Ig-like domain-containing protein</fullName>
    </submittedName>
</protein>
<keyword evidence="1 2" id="KW-0732">Signal</keyword>
<accession>A0A0X3ANK0</accession>
<dbReference type="EMBL" id="FCOR01000002">
    <property type="protein sequence ID" value="CVK15625.1"/>
    <property type="molecule type" value="Genomic_DNA"/>
</dbReference>
<dbReference type="InterPro" id="IPR032812">
    <property type="entry name" value="SbsA_Ig"/>
</dbReference>
<sequence length="535" mass="61658">MYKIIKIFVLSVFIISCARVGSPNGGPKDIIPPKFLGSKPDTLATHVNPNIKEIVLNFDEYVILKDLAKQVIISPPPRITPSISPVSSARKYVTVRFYEPLLANTTYHINFGTSIQDNNEGNKLNNFSYTFSTGDKIDSLQVNGTVKQSLKRGLAEPTLVSLYKIEKDKSGKDSINLKNKPYYISRVDSLGNFKFEHLHEGNYRLLAFNDLNSNLIPDMDKEIVGFTTKEINPIHADTYNLILSPVKEPYHVIGAVQEGQGIIKVKFKGNPDKLNIVPVDRSFPSYKIDHQPFSDSLYIYFNNKEFKKTENKFKVKLLVKFRQKADTVNLLYDNTINSHLSLEPIDKEISPTSYFMLQTTNYIDLINKDRIEVIKNKKSINFSTEIDSLDAKKITIKFPVSYDTEYKVTIKDNAFQDFLNQKNKDTLSYIIKTKKQNEFGNLSIKIKNKPESKFFFQLLNEKYEIVENIYGSQDTFIFQNMRPGKYLIRILVDENNNATWDRADLENFKPAEPTYLYPNLIEVRPLWDINEVWIL</sequence>
<name>A0A0X3ANK0_9FLAO</name>
<proteinExistence type="predicted"/>
<evidence type="ECO:0000313" key="4">
    <source>
        <dbReference type="EMBL" id="CVK15625.1"/>
    </source>
</evidence>
<gene>
    <name evidence="4" type="ORF">Ga0061079_102176</name>
</gene>
<organism evidence="4 5">
    <name type="scientific">Apibacter mensalis</name>
    <dbReference type="NCBI Taxonomy" id="1586267"/>
    <lineage>
        <taxon>Bacteria</taxon>
        <taxon>Pseudomonadati</taxon>
        <taxon>Bacteroidota</taxon>
        <taxon>Flavobacteriia</taxon>
        <taxon>Flavobacteriales</taxon>
        <taxon>Weeksellaceae</taxon>
        <taxon>Apibacter</taxon>
    </lineage>
</organism>
<reference evidence="4 5" key="1">
    <citation type="submission" date="2016-01" db="EMBL/GenBank/DDBJ databases">
        <authorList>
            <person name="McClelland M."/>
            <person name="Jain A."/>
            <person name="Saraogi P."/>
            <person name="Mendelson R."/>
            <person name="Westerman R."/>
            <person name="SanMiguel P."/>
            <person name="Csonka L."/>
        </authorList>
    </citation>
    <scope>NUCLEOTIDE SEQUENCE [LARGE SCALE GENOMIC DNA]</scope>
    <source>
        <strain evidence="4 5">R-53146</strain>
    </source>
</reference>
<evidence type="ECO:0000256" key="1">
    <source>
        <dbReference type="ARBA" id="ARBA00022729"/>
    </source>
</evidence>
<dbReference type="AlphaFoldDB" id="A0A0X3ANK0"/>
<dbReference type="PROSITE" id="PS51257">
    <property type="entry name" value="PROKAR_LIPOPROTEIN"/>
    <property type="match status" value="1"/>
</dbReference>
<dbReference type="STRING" id="1586267.GCA_001418685_00455"/>
<keyword evidence="5" id="KW-1185">Reference proteome</keyword>